<gene>
    <name evidence="3" type="ORF">ACFQ1M_16440</name>
</gene>
<dbReference type="SUPFAM" id="SSF52402">
    <property type="entry name" value="Adenine nucleotide alpha hydrolases-like"/>
    <property type="match status" value="2"/>
</dbReference>
<keyword evidence="4" id="KW-1185">Reference proteome</keyword>
<evidence type="ECO:0000313" key="4">
    <source>
        <dbReference type="Proteomes" id="UP001596978"/>
    </source>
</evidence>
<dbReference type="PANTHER" id="PTHR46268:SF6">
    <property type="entry name" value="UNIVERSAL STRESS PROTEIN UP12"/>
    <property type="match status" value="1"/>
</dbReference>
<feature type="domain" description="UspA" evidence="2">
    <location>
        <begin position="150"/>
        <end position="275"/>
    </location>
</feature>
<evidence type="ECO:0000256" key="1">
    <source>
        <dbReference type="ARBA" id="ARBA00008791"/>
    </source>
</evidence>
<dbReference type="CDD" id="cd00293">
    <property type="entry name" value="USP-like"/>
    <property type="match status" value="2"/>
</dbReference>
<dbReference type="Gene3D" id="3.40.50.620">
    <property type="entry name" value="HUPs"/>
    <property type="match status" value="2"/>
</dbReference>
<feature type="domain" description="UspA" evidence="2">
    <location>
        <begin position="2"/>
        <end position="140"/>
    </location>
</feature>
<name>A0ABW3D491_9FLAO</name>
<dbReference type="Pfam" id="PF00582">
    <property type="entry name" value="Usp"/>
    <property type="match status" value="2"/>
</dbReference>
<proteinExistence type="inferred from homology"/>
<protein>
    <submittedName>
        <fullName evidence="3">Universal stress protein</fullName>
    </submittedName>
</protein>
<dbReference type="InterPro" id="IPR014729">
    <property type="entry name" value="Rossmann-like_a/b/a_fold"/>
</dbReference>
<organism evidence="3 4">
    <name type="scientific">Sungkyunkwania multivorans</name>
    <dbReference type="NCBI Taxonomy" id="1173618"/>
    <lineage>
        <taxon>Bacteria</taxon>
        <taxon>Pseudomonadati</taxon>
        <taxon>Bacteroidota</taxon>
        <taxon>Flavobacteriia</taxon>
        <taxon>Flavobacteriales</taxon>
        <taxon>Flavobacteriaceae</taxon>
        <taxon>Sungkyunkwania</taxon>
    </lineage>
</organism>
<dbReference type="InterPro" id="IPR006016">
    <property type="entry name" value="UspA"/>
</dbReference>
<dbReference type="PANTHER" id="PTHR46268">
    <property type="entry name" value="STRESS RESPONSE PROTEIN NHAX"/>
    <property type="match status" value="1"/>
</dbReference>
<dbReference type="PRINTS" id="PR01438">
    <property type="entry name" value="UNVRSLSTRESS"/>
</dbReference>
<dbReference type="RefSeq" id="WP_386410229.1">
    <property type="nucleotide sequence ID" value="NZ_JBHTJH010000017.1"/>
</dbReference>
<evidence type="ECO:0000313" key="3">
    <source>
        <dbReference type="EMBL" id="MFD0863806.1"/>
    </source>
</evidence>
<accession>A0ABW3D491</accession>
<dbReference type="InterPro" id="IPR006015">
    <property type="entry name" value="Universal_stress_UspA"/>
</dbReference>
<reference evidence="4" key="1">
    <citation type="journal article" date="2019" name="Int. J. Syst. Evol. Microbiol.">
        <title>The Global Catalogue of Microorganisms (GCM) 10K type strain sequencing project: providing services to taxonomists for standard genome sequencing and annotation.</title>
        <authorList>
            <consortium name="The Broad Institute Genomics Platform"/>
            <consortium name="The Broad Institute Genome Sequencing Center for Infectious Disease"/>
            <person name="Wu L."/>
            <person name="Ma J."/>
        </authorList>
    </citation>
    <scope>NUCLEOTIDE SEQUENCE [LARGE SCALE GENOMIC DNA]</scope>
    <source>
        <strain evidence="4">CCUG 62952</strain>
    </source>
</reference>
<comment type="similarity">
    <text evidence="1">Belongs to the universal stress protein A family.</text>
</comment>
<dbReference type="Proteomes" id="UP001596978">
    <property type="component" value="Unassembled WGS sequence"/>
</dbReference>
<sequence>MNKIIVPIDFSEYSDYALEVAANLAKANNAEILALHMLEISESLVNKAEGSDYSEALFFMKLAKKKFENFLEKDYLEGVKVTDIVQYHKVFSEVNNTAIEQGADLIVMGSHGASGAKELFVGSNAEKVVRNSELPVLVVKQRRKDFSANKVVFASDFKRDNVRPYLNAMSLFKKIKADVSLLYVNLPNESFKDSDEIEKQLKEFFIKADGNTDNMKKVTVRNDYSVEKGLFAHGQKVDADVLAIPTHGRKGLSHFFIGSIGEDIVNHANTPVMTFKI</sequence>
<comment type="caution">
    <text evidence="3">The sequence shown here is derived from an EMBL/GenBank/DDBJ whole genome shotgun (WGS) entry which is preliminary data.</text>
</comment>
<evidence type="ECO:0000259" key="2">
    <source>
        <dbReference type="Pfam" id="PF00582"/>
    </source>
</evidence>
<dbReference type="EMBL" id="JBHTJH010000017">
    <property type="protein sequence ID" value="MFD0863806.1"/>
    <property type="molecule type" value="Genomic_DNA"/>
</dbReference>